<dbReference type="AlphaFoldDB" id="A0A3N4HE51"/>
<dbReference type="Proteomes" id="UP000275078">
    <property type="component" value="Unassembled WGS sequence"/>
</dbReference>
<feature type="transmembrane region" description="Helical" evidence="1">
    <location>
        <begin position="33"/>
        <end position="55"/>
    </location>
</feature>
<keyword evidence="3" id="KW-1185">Reference proteome</keyword>
<organism evidence="2 3">
    <name type="scientific">Ascobolus immersus RN42</name>
    <dbReference type="NCBI Taxonomy" id="1160509"/>
    <lineage>
        <taxon>Eukaryota</taxon>
        <taxon>Fungi</taxon>
        <taxon>Dikarya</taxon>
        <taxon>Ascomycota</taxon>
        <taxon>Pezizomycotina</taxon>
        <taxon>Pezizomycetes</taxon>
        <taxon>Pezizales</taxon>
        <taxon>Ascobolaceae</taxon>
        <taxon>Ascobolus</taxon>
    </lineage>
</organism>
<reference evidence="2 3" key="1">
    <citation type="journal article" date="2018" name="Nat. Ecol. Evol.">
        <title>Pezizomycetes genomes reveal the molecular basis of ectomycorrhizal truffle lifestyle.</title>
        <authorList>
            <person name="Murat C."/>
            <person name="Payen T."/>
            <person name="Noel B."/>
            <person name="Kuo A."/>
            <person name="Morin E."/>
            <person name="Chen J."/>
            <person name="Kohler A."/>
            <person name="Krizsan K."/>
            <person name="Balestrini R."/>
            <person name="Da Silva C."/>
            <person name="Montanini B."/>
            <person name="Hainaut M."/>
            <person name="Levati E."/>
            <person name="Barry K.W."/>
            <person name="Belfiori B."/>
            <person name="Cichocki N."/>
            <person name="Clum A."/>
            <person name="Dockter R.B."/>
            <person name="Fauchery L."/>
            <person name="Guy J."/>
            <person name="Iotti M."/>
            <person name="Le Tacon F."/>
            <person name="Lindquist E.A."/>
            <person name="Lipzen A."/>
            <person name="Malagnac F."/>
            <person name="Mello A."/>
            <person name="Molinier V."/>
            <person name="Miyauchi S."/>
            <person name="Poulain J."/>
            <person name="Riccioni C."/>
            <person name="Rubini A."/>
            <person name="Sitrit Y."/>
            <person name="Splivallo R."/>
            <person name="Traeger S."/>
            <person name="Wang M."/>
            <person name="Zifcakova L."/>
            <person name="Wipf D."/>
            <person name="Zambonelli A."/>
            <person name="Paolocci F."/>
            <person name="Nowrousian M."/>
            <person name="Ottonello S."/>
            <person name="Baldrian P."/>
            <person name="Spatafora J.W."/>
            <person name="Henrissat B."/>
            <person name="Nagy L.G."/>
            <person name="Aury J.M."/>
            <person name="Wincker P."/>
            <person name="Grigoriev I.V."/>
            <person name="Bonfante P."/>
            <person name="Martin F.M."/>
        </authorList>
    </citation>
    <scope>NUCLEOTIDE SEQUENCE [LARGE SCALE GENOMIC DNA]</scope>
    <source>
        <strain evidence="2 3">RN42</strain>
    </source>
</reference>
<dbReference type="EMBL" id="ML119953">
    <property type="protein sequence ID" value="RPA71258.1"/>
    <property type="molecule type" value="Genomic_DNA"/>
</dbReference>
<evidence type="ECO:0000313" key="2">
    <source>
        <dbReference type="EMBL" id="RPA71258.1"/>
    </source>
</evidence>
<evidence type="ECO:0000313" key="3">
    <source>
        <dbReference type="Proteomes" id="UP000275078"/>
    </source>
</evidence>
<gene>
    <name evidence="2" type="ORF">BJ508DRAFT_101986</name>
</gene>
<keyword evidence="1" id="KW-1133">Transmembrane helix</keyword>
<sequence>MGTGFVAEDLNPSKLNLRKPTADDNINTFRLRMIRISSGTALAVCLGGLSCIACFGKGQS</sequence>
<name>A0A3N4HE51_ASCIM</name>
<evidence type="ECO:0000256" key="1">
    <source>
        <dbReference type="SAM" id="Phobius"/>
    </source>
</evidence>
<accession>A0A3N4HE51</accession>
<protein>
    <submittedName>
        <fullName evidence="2">Uncharacterized protein</fullName>
    </submittedName>
</protein>
<proteinExistence type="predicted"/>
<keyword evidence="1" id="KW-0812">Transmembrane</keyword>
<keyword evidence="1" id="KW-0472">Membrane</keyword>